<dbReference type="GO" id="GO:0006355">
    <property type="term" value="P:regulation of DNA-templated transcription"/>
    <property type="evidence" value="ECO:0007669"/>
    <property type="project" value="InterPro"/>
</dbReference>
<dbReference type="SUPFAM" id="SSF46894">
    <property type="entry name" value="C-terminal effector domain of the bipartite response regulators"/>
    <property type="match status" value="1"/>
</dbReference>
<feature type="modified residue" description="4-aspartylphosphate" evidence="4">
    <location>
        <position position="76"/>
    </location>
</feature>
<dbReference type="CDD" id="cd17574">
    <property type="entry name" value="REC_OmpR"/>
    <property type="match status" value="1"/>
</dbReference>
<dbReference type="Gene3D" id="1.10.10.10">
    <property type="entry name" value="Winged helix-like DNA-binding domain superfamily/Winged helix DNA-binding domain"/>
    <property type="match status" value="1"/>
</dbReference>
<dbReference type="Pfam" id="PF00072">
    <property type="entry name" value="Response_reg"/>
    <property type="match status" value="1"/>
</dbReference>
<accession>A0A1Z3HQU0</accession>
<dbReference type="KEGG" id="hhg:XM38_036290"/>
<dbReference type="EMBL" id="CP021983">
    <property type="protein sequence ID" value="ASC72671.1"/>
    <property type="molecule type" value="Genomic_DNA"/>
</dbReference>
<dbReference type="Gene3D" id="3.40.50.2300">
    <property type="match status" value="1"/>
</dbReference>
<feature type="DNA-binding region" description="OmpR/PhoB-type" evidence="5">
    <location>
        <begin position="153"/>
        <end position="251"/>
    </location>
</feature>
<sequence length="251" mass="28737">MGVFQTSLNYPDVPLSQAKILLVDDEALIRETIAMALEDEGYLVSVAEHGHAALEILKGNDASTLSANDFDLAILDWMLPGMNGLDLCRLIRHHQIDFPILILSAKGSEMDRVVGLEVGADDYLSKPFGMRELIARCRALMRRHRWSQKAPAKVVLTFQEISLYLNELRVTVNGQEINLSPKEFRILELFMSEPQRVWSREDLIQQVWGPDFMGDRKTVDVHIRWLREKIEPDPSQPRYITTLRGFGYRFG</sequence>
<evidence type="ECO:0000313" key="8">
    <source>
        <dbReference type="EMBL" id="ASC72671.1"/>
    </source>
</evidence>
<protein>
    <submittedName>
        <fullName evidence="8">DNA-binding response regulator</fullName>
    </submittedName>
</protein>
<dbReference type="RefSeq" id="WP_088430532.1">
    <property type="nucleotide sequence ID" value="NZ_CP021983.2"/>
</dbReference>
<dbReference type="FunFam" id="1.10.10.10:FF:000018">
    <property type="entry name" value="DNA-binding response regulator ResD"/>
    <property type="match status" value="1"/>
</dbReference>
<gene>
    <name evidence="8" type="ORF">XM38_036290</name>
</gene>
<dbReference type="STRING" id="1641165.XM38_26130"/>
<evidence type="ECO:0000313" key="9">
    <source>
        <dbReference type="Proteomes" id="UP000191901"/>
    </source>
</evidence>
<dbReference type="GO" id="GO:0005829">
    <property type="term" value="C:cytosol"/>
    <property type="evidence" value="ECO:0007669"/>
    <property type="project" value="TreeGrafter"/>
</dbReference>
<dbReference type="GO" id="GO:0000156">
    <property type="term" value="F:phosphorelay response regulator activity"/>
    <property type="evidence" value="ECO:0007669"/>
    <property type="project" value="TreeGrafter"/>
</dbReference>
<organism evidence="8 9">
    <name type="scientific">Halomicronema hongdechloris C2206</name>
    <dbReference type="NCBI Taxonomy" id="1641165"/>
    <lineage>
        <taxon>Bacteria</taxon>
        <taxon>Bacillati</taxon>
        <taxon>Cyanobacteriota</taxon>
        <taxon>Cyanophyceae</taxon>
        <taxon>Nodosilineales</taxon>
        <taxon>Nodosilineaceae</taxon>
        <taxon>Halomicronema</taxon>
    </lineage>
</organism>
<dbReference type="Proteomes" id="UP000191901">
    <property type="component" value="Chromosome"/>
</dbReference>
<feature type="domain" description="Response regulatory" evidence="6">
    <location>
        <begin position="19"/>
        <end position="141"/>
    </location>
</feature>
<dbReference type="CDD" id="cd00383">
    <property type="entry name" value="trans_reg_C"/>
    <property type="match status" value="1"/>
</dbReference>
<dbReference type="GO" id="GO:0032993">
    <property type="term" value="C:protein-DNA complex"/>
    <property type="evidence" value="ECO:0007669"/>
    <property type="project" value="TreeGrafter"/>
</dbReference>
<evidence type="ECO:0000259" key="7">
    <source>
        <dbReference type="PROSITE" id="PS51755"/>
    </source>
</evidence>
<dbReference type="InterPro" id="IPR036388">
    <property type="entry name" value="WH-like_DNA-bd_sf"/>
</dbReference>
<dbReference type="AlphaFoldDB" id="A0A1Z3HQU0"/>
<evidence type="ECO:0000256" key="1">
    <source>
        <dbReference type="ARBA" id="ARBA00022553"/>
    </source>
</evidence>
<dbReference type="PROSITE" id="PS50110">
    <property type="entry name" value="RESPONSE_REGULATORY"/>
    <property type="match status" value="1"/>
</dbReference>
<name>A0A1Z3HQU0_9CYAN</name>
<dbReference type="SMART" id="SM00448">
    <property type="entry name" value="REC"/>
    <property type="match status" value="1"/>
</dbReference>
<evidence type="ECO:0000256" key="3">
    <source>
        <dbReference type="ARBA" id="ARBA00023125"/>
    </source>
</evidence>
<proteinExistence type="predicted"/>
<dbReference type="InterPro" id="IPR039420">
    <property type="entry name" value="WalR-like"/>
</dbReference>
<keyword evidence="9" id="KW-1185">Reference proteome</keyword>
<dbReference type="GO" id="GO:0000976">
    <property type="term" value="F:transcription cis-regulatory region binding"/>
    <property type="evidence" value="ECO:0007669"/>
    <property type="project" value="TreeGrafter"/>
</dbReference>
<dbReference type="Pfam" id="PF00486">
    <property type="entry name" value="Trans_reg_C"/>
    <property type="match status" value="1"/>
</dbReference>
<dbReference type="PROSITE" id="PS51755">
    <property type="entry name" value="OMPR_PHOB"/>
    <property type="match status" value="1"/>
</dbReference>
<evidence type="ECO:0000259" key="6">
    <source>
        <dbReference type="PROSITE" id="PS50110"/>
    </source>
</evidence>
<keyword evidence="2" id="KW-0902">Two-component regulatory system</keyword>
<dbReference type="InterPro" id="IPR001867">
    <property type="entry name" value="OmpR/PhoB-type_DNA-bd"/>
</dbReference>
<evidence type="ECO:0000256" key="2">
    <source>
        <dbReference type="ARBA" id="ARBA00023012"/>
    </source>
</evidence>
<dbReference type="Gene3D" id="6.10.250.690">
    <property type="match status" value="1"/>
</dbReference>
<keyword evidence="1 4" id="KW-0597">Phosphoprotein</keyword>
<dbReference type="InterPro" id="IPR011006">
    <property type="entry name" value="CheY-like_superfamily"/>
</dbReference>
<feature type="domain" description="OmpR/PhoB-type" evidence="7">
    <location>
        <begin position="153"/>
        <end position="251"/>
    </location>
</feature>
<dbReference type="PANTHER" id="PTHR48111">
    <property type="entry name" value="REGULATOR OF RPOS"/>
    <property type="match status" value="1"/>
</dbReference>
<dbReference type="PANTHER" id="PTHR48111:SF40">
    <property type="entry name" value="PHOSPHATE REGULON TRANSCRIPTIONAL REGULATORY PROTEIN PHOB"/>
    <property type="match status" value="1"/>
</dbReference>
<dbReference type="SMART" id="SM00862">
    <property type="entry name" value="Trans_reg_C"/>
    <property type="match status" value="1"/>
</dbReference>
<reference evidence="8 9" key="1">
    <citation type="journal article" date="2016" name="Biochim. Biophys. Acta">
        <title>Characterization of red-shifted phycobilisomes isolated from the chlorophyll f-containing cyanobacterium Halomicronema hongdechloris.</title>
        <authorList>
            <person name="Li Y."/>
            <person name="Lin Y."/>
            <person name="Garvey C.J."/>
            <person name="Birch D."/>
            <person name="Corkery R.W."/>
            <person name="Loughlin P.C."/>
            <person name="Scheer H."/>
            <person name="Willows R.D."/>
            <person name="Chen M."/>
        </authorList>
    </citation>
    <scope>NUCLEOTIDE SEQUENCE [LARGE SCALE GENOMIC DNA]</scope>
    <source>
        <strain evidence="8 9">C2206</strain>
    </source>
</reference>
<dbReference type="OrthoDB" id="508982at2"/>
<evidence type="ECO:0000256" key="4">
    <source>
        <dbReference type="PROSITE-ProRule" id="PRU00169"/>
    </source>
</evidence>
<dbReference type="InterPro" id="IPR001789">
    <property type="entry name" value="Sig_transdc_resp-reg_receiver"/>
</dbReference>
<dbReference type="InterPro" id="IPR016032">
    <property type="entry name" value="Sig_transdc_resp-reg_C-effctor"/>
</dbReference>
<evidence type="ECO:0000256" key="5">
    <source>
        <dbReference type="PROSITE-ProRule" id="PRU01091"/>
    </source>
</evidence>
<dbReference type="SUPFAM" id="SSF52172">
    <property type="entry name" value="CheY-like"/>
    <property type="match status" value="1"/>
</dbReference>
<keyword evidence="3 5" id="KW-0238">DNA-binding</keyword>